<feature type="binding site" evidence="12">
    <location>
        <begin position="176"/>
        <end position="178"/>
    </location>
    <ligand>
        <name>beta-D-galactose</name>
        <dbReference type="ChEBI" id="CHEBI:27667"/>
    </ligand>
</feature>
<comment type="subunit">
    <text evidence="4">Monomer.</text>
</comment>
<comment type="subcellular location">
    <subcellularLocation>
        <location evidence="1">Cytoplasm</location>
    </subcellularLocation>
</comment>
<evidence type="ECO:0000256" key="8">
    <source>
        <dbReference type="ARBA" id="ARBA00023277"/>
    </source>
</evidence>
<feature type="active site" description="Proton acceptor" evidence="10">
    <location>
        <position position="311"/>
    </location>
</feature>
<dbReference type="RefSeq" id="WP_189566499.1">
    <property type="nucleotide sequence ID" value="NZ_BMXI01000001.1"/>
</dbReference>
<comment type="similarity">
    <text evidence="3 9">Belongs to the aldose epimerase family.</text>
</comment>
<feature type="binding site" evidence="12">
    <location>
        <begin position="76"/>
        <end position="77"/>
    </location>
    <ligand>
        <name>beta-D-galactose</name>
        <dbReference type="ChEBI" id="CHEBI:27667"/>
    </ligand>
</feature>
<proteinExistence type="inferred from homology"/>
<name>A0A918TBF1_9BACT</name>
<dbReference type="NCBIfam" id="NF008277">
    <property type="entry name" value="PRK11055.1"/>
    <property type="match status" value="1"/>
</dbReference>
<protein>
    <recommendedName>
        <fullName evidence="9">Aldose 1-epimerase</fullName>
        <ecNumber evidence="9">5.1.3.3</ecNumber>
    </recommendedName>
</protein>
<dbReference type="Pfam" id="PF01263">
    <property type="entry name" value="Aldose_epim"/>
    <property type="match status" value="1"/>
</dbReference>
<sequence>MEIYGKLSDGREVKIFTLQNKNGMIAKVSEFGAILTNLMVPDRNGQVQDLTHGYDDLAGWESNNSYFGSTVGRFGNRIANGKFTLDGETYQLATNNDPGGLPCHLHGGLAGFDKVLWKGELNGQEVKLTYVSKDGEEGYPGELTVTITYSLNDDNELTWSAEATTNRATPVNIVHHSYWNLSGDPTTSINDHLLTLNADRYLPTNAGLIPTGEIRSVDETPMDFREPTEIGVRVETPYECLLFGGGYDHAWVLNEDGMRLAAKVEDPKTGRTLELFTDQPAVQFYGGNFLDGQTAGKNGLKYEKRTGLCLETELFPDGPNQPSFPNCILRPGETYRHTMIHRFGW</sequence>
<reference evidence="13" key="2">
    <citation type="submission" date="2020-09" db="EMBL/GenBank/DDBJ databases">
        <authorList>
            <person name="Sun Q."/>
            <person name="Kim S."/>
        </authorList>
    </citation>
    <scope>NUCLEOTIDE SEQUENCE</scope>
    <source>
        <strain evidence="13">KCTC 12988</strain>
    </source>
</reference>
<comment type="catalytic activity">
    <reaction evidence="9">
        <text>alpha-D-glucose = beta-D-glucose</text>
        <dbReference type="Rhea" id="RHEA:10264"/>
        <dbReference type="ChEBI" id="CHEBI:15903"/>
        <dbReference type="ChEBI" id="CHEBI:17925"/>
        <dbReference type="EC" id="5.1.3.3"/>
    </reaction>
</comment>
<dbReference type="CDD" id="cd09019">
    <property type="entry name" value="galactose_mutarotase_like"/>
    <property type="match status" value="1"/>
</dbReference>
<dbReference type="PIRSF" id="PIRSF005096">
    <property type="entry name" value="GALM"/>
    <property type="match status" value="1"/>
</dbReference>
<reference evidence="13" key="1">
    <citation type="journal article" date="2014" name="Int. J. Syst. Evol. Microbiol.">
        <title>Complete genome sequence of Corynebacterium casei LMG S-19264T (=DSM 44701T), isolated from a smear-ripened cheese.</title>
        <authorList>
            <consortium name="US DOE Joint Genome Institute (JGI-PGF)"/>
            <person name="Walter F."/>
            <person name="Albersmeier A."/>
            <person name="Kalinowski J."/>
            <person name="Ruckert C."/>
        </authorList>
    </citation>
    <scope>NUCLEOTIDE SEQUENCE</scope>
    <source>
        <strain evidence="13">KCTC 12988</strain>
    </source>
</reference>
<comment type="pathway">
    <text evidence="2 9">Carbohydrate metabolism; hexose metabolism.</text>
</comment>
<dbReference type="AlphaFoldDB" id="A0A918TBF1"/>
<dbReference type="InterPro" id="IPR047215">
    <property type="entry name" value="Galactose_mutarotase-like"/>
</dbReference>
<keyword evidence="14" id="KW-1185">Reference proteome</keyword>
<evidence type="ECO:0000256" key="5">
    <source>
        <dbReference type="ARBA" id="ARBA00022490"/>
    </source>
</evidence>
<dbReference type="Gene3D" id="2.70.98.10">
    <property type="match status" value="1"/>
</dbReference>
<dbReference type="GO" id="GO:0004034">
    <property type="term" value="F:aldose 1-epimerase activity"/>
    <property type="evidence" value="ECO:0007669"/>
    <property type="project" value="UniProtKB-EC"/>
</dbReference>
<evidence type="ECO:0000256" key="7">
    <source>
        <dbReference type="ARBA" id="ARBA00023235"/>
    </source>
</evidence>
<dbReference type="InterPro" id="IPR008183">
    <property type="entry name" value="Aldose_1/G6P_1-epimerase"/>
</dbReference>
<evidence type="ECO:0000256" key="11">
    <source>
        <dbReference type="PIRSR" id="PIRSR005096-2"/>
    </source>
</evidence>
<dbReference type="PANTHER" id="PTHR10091:SF0">
    <property type="entry name" value="GALACTOSE MUTAROTASE"/>
    <property type="match status" value="1"/>
</dbReference>
<keyword evidence="6" id="KW-0597">Phosphoprotein</keyword>
<keyword evidence="7 9" id="KW-0413">Isomerase</keyword>
<dbReference type="GO" id="GO:0006006">
    <property type="term" value="P:glucose metabolic process"/>
    <property type="evidence" value="ECO:0007669"/>
    <property type="project" value="TreeGrafter"/>
</dbReference>
<dbReference type="EC" id="5.1.3.3" evidence="9"/>
<dbReference type="InterPro" id="IPR014718">
    <property type="entry name" value="GH-type_carb-bd"/>
</dbReference>
<evidence type="ECO:0000256" key="4">
    <source>
        <dbReference type="ARBA" id="ARBA00011245"/>
    </source>
</evidence>
<evidence type="ECO:0000313" key="14">
    <source>
        <dbReference type="Proteomes" id="UP000644507"/>
    </source>
</evidence>
<dbReference type="FunFam" id="2.70.98.10:FF:000003">
    <property type="entry name" value="Aldose 1-epimerase"/>
    <property type="match status" value="1"/>
</dbReference>
<dbReference type="Proteomes" id="UP000644507">
    <property type="component" value="Unassembled WGS sequence"/>
</dbReference>
<feature type="binding site" evidence="11">
    <location>
        <position position="248"/>
    </location>
    <ligand>
        <name>beta-D-galactose</name>
        <dbReference type="ChEBI" id="CHEBI:27667"/>
    </ligand>
</feature>
<dbReference type="GO" id="GO:0030246">
    <property type="term" value="F:carbohydrate binding"/>
    <property type="evidence" value="ECO:0007669"/>
    <property type="project" value="InterPro"/>
</dbReference>
<dbReference type="PANTHER" id="PTHR10091">
    <property type="entry name" value="ALDOSE-1-EPIMERASE"/>
    <property type="match status" value="1"/>
</dbReference>
<evidence type="ECO:0000256" key="6">
    <source>
        <dbReference type="ARBA" id="ARBA00022553"/>
    </source>
</evidence>
<evidence type="ECO:0000256" key="10">
    <source>
        <dbReference type="PIRSR" id="PIRSR005096-1"/>
    </source>
</evidence>
<dbReference type="GO" id="GO:0033499">
    <property type="term" value="P:galactose catabolic process via UDP-galactose, Leloir pathway"/>
    <property type="evidence" value="ECO:0007669"/>
    <property type="project" value="TreeGrafter"/>
</dbReference>
<evidence type="ECO:0000256" key="12">
    <source>
        <dbReference type="PIRSR" id="PIRSR005096-3"/>
    </source>
</evidence>
<dbReference type="SUPFAM" id="SSF74650">
    <property type="entry name" value="Galactose mutarotase-like"/>
    <property type="match status" value="1"/>
</dbReference>
<accession>A0A918TBF1</accession>
<comment type="caution">
    <text evidence="13">The sequence shown here is derived from an EMBL/GenBank/DDBJ whole genome shotgun (WGS) entry which is preliminary data.</text>
</comment>
<evidence type="ECO:0000256" key="1">
    <source>
        <dbReference type="ARBA" id="ARBA00004496"/>
    </source>
</evidence>
<evidence type="ECO:0000256" key="2">
    <source>
        <dbReference type="ARBA" id="ARBA00005028"/>
    </source>
</evidence>
<dbReference type="EMBL" id="BMXI01000001">
    <property type="protein sequence ID" value="GHC41015.1"/>
    <property type="molecule type" value="Genomic_DNA"/>
</dbReference>
<evidence type="ECO:0000256" key="9">
    <source>
        <dbReference type="PIRNR" id="PIRNR005096"/>
    </source>
</evidence>
<evidence type="ECO:0000313" key="13">
    <source>
        <dbReference type="EMBL" id="GHC41015.1"/>
    </source>
</evidence>
<dbReference type="InterPro" id="IPR015443">
    <property type="entry name" value="Aldose_1-epimerase"/>
</dbReference>
<dbReference type="GO" id="GO:0005737">
    <property type="term" value="C:cytoplasm"/>
    <property type="evidence" value="ECO:0007669"/>
    <property type="project" value="UniProtKB-SubCell"/>
</dbReference>
<dbReference type="InterPro" id="IPR011013">
    <property type="entry name" value="Gal_mutarotase_sf_dom"/>
</dbReference>
<keyword evidence="5" id="KW-0963">Cytoplasm</keyword>
<gene>
    <name evidence="13" type="primary">galM</name>
    <name evidence="13" type="ORF">GCM10007100_02030</name>
</gene>
<evidence type="ECO:0000256" key="3">
    <source>
        <dbReference type="ARBA" id="ARBA00006206"/>
    </source>
</evidence>
<keyword evidence="8 9" id="KW-0119">Carbohydrate metabolism</keyword>
<feature type="active site" description="Proton donor" evidence="10">
    <location>
        <position position="176"/>
    </location>
</feature>
<organism evidence="13 14">
    <name type="scientific">Roseibacillus persicicus</name>
    <dbReference type="NCBI Taxonomy" id="454148"/>
    <lineage>
        <taxon>Bacteria</taxon>
        <taxon>Pseudomonadati</taxon>
        <taxon>Verrucomicrobiota</taxon>
        <taxon>Verrucomicrobiia</taxon>
        <taxon>Verrucomicrobiales</taxon>
        <taxon>Verrucomicrobiaceae</taxon>
        <taxon>Roseibacillus</taxon>
    </lineage>
</organism>